<organism evidence="3 4">
    <name type="scientific">Corynebacterium pyruviciproducens</name>
    <dbReference type="NCBI Taxonomy" id="598660"/>
    <lineage>
        <taxon>Bacteria</taxon>
        <taxon>Bacillati</taxon>
        <taxon>Actinomycetota</taxon>
        <taxon>Actinomycetes</taxon>
        <taxon>Mycobacteriales</taxon>
        <taxon>Corynebacteriaceae</taxon>
        <taxon>Corynebacterium</taxon>
    </lineage>
</organism>
<dbReference type="Pfam" id="PF26604">
    <property type="entry name" value="CBU_0592"/>
    <property type="match status" value="1"/>
</dbReference>
<evidence type="ECO:0000313" key="4">
    <source>
        <dbReference type="Proteomes" id="UP000234560"/>
    </source>
</evidence>
<dbReference type="KEGG" id="cpyr:CYJ47_07375"/>
<keyword evidence="1" id="KW-0812">Transmembrane</keyword>
<evidence type="ECO:0000256" key="1">
    <source>
        <dbReference type="SAM" id="Phobius"/>
    </source>
</evidence>
<protein>
    <submittedName>
        <fullName evidence="3">Transporter</fullName>
    </submittedName>
</protein>
<reference evidence="3" key="2">
    <citation type="submission" date="2023-10" db="EMBL/GenBank/DDBJ databases">
        <authorList>
            <person name="Choi B."/>
        </authorList>
    </citation>
    <scope>NUCLEOTIDE SEQUENCE</scope>
    <source>
        <strain evidence="3">UMB0763</strain>
    </source>
</reference>
<dbReference type="InterPro" id="IPR058058">
    <property type="entry name" value="CBU_0592-like"/>
</dbReference>
<dbReference type="EMBL" id="CP136958">
    <property type="protein sequence ID" value="WOT01115.1"/>
    <property type="molecule type" value="Genomic_DNA"/>
</dbReference>
<proteinExistence type="predicted"/>
<feature type="transmembrane region" description="Helical" evidence="1">
    <location>
        <begin position="55"/>
        <end position="76"/>
    </location>
</feature>
<dbReference type="RefSeq" id="WP_101678019.1">
    <property type="nucleotide sequence ID" value="NZ_CAMIHY010000010.1"/>
</dbReference>
<feature type="domain" description="CBU-0592-like" evidence="2">
    <location>
        <begin position="6"/>
        <end position="79"/>
    </location>
</feature>
<name>A0AAF1BY26_9CORY</name>
<evidence type="ECO:0000313" key="3">
    <source>
        <dbReference type="EMBL" id="WOT01115.1"/>
    </source>
</evidence>
<keyword evidence="1" id="KW-0472">Membrane</keyword>
<accession>A0AAF1BY26</accession>
<dbReference type="Proteomes" id="UP000234560">
    <property type="component" value="Chromosome"/>
</dbReference>
<gene>
    <name evidence="3" type="ORF">CYJ47_07375</name>
</gene>
<evidence type="ECO:0000259" key="2">
    <source>
        <dbReference type="Pfam" id="PF26604"/>
    </source>
</evidence>
<dbReference type="AlphaFoldDB" id="A0AAF1BY26"/>
<reference evidence="3" key="1">
    <citation type="submission" date="2017-12" db="EMBL/GenBank/DDBJ databases">
        <authorList>
            <person name="Thomas-White K."/>
            <person name="Wolfe A.J."/>
        </authorList>
    </citation>
    <scope>NUCLEOTIDE SEQUENCE</scope>
    <source>
        <strain evidence="3">UMB0763</strain>
    </source>
</reference>
<sequence>MPFAATISLVASAALLVAYGLLNTGKLTPDDYAYQWLNAIGAAALTYSVIKPFNVGVFIIEALWTLIALYGVFKIWRARRAKEGK</sequence>
<keyword evidence="1" id="KW-1133">Transmembrane helix</keyword>
<dbReference type="NCBIfam" id="NF047864">
    <property type="entry name" value="CBU_0592_membra"/>
    <property type="match status" value="1"/>
</dbReference>